<accession>A0ABW5DPQ5</accession>
<sequence length="291" mass="32836">MIDSPAVSPVSSGSVASQTKRALAYAALIVVSFVMLYPLIWMVISSFRPNNEIFSSPTLFSQNYSTDAYPRGWKGLSVGFDRFFLNSLVIAVLTVVGNLMSCSLAAFAFTRLKFFGKNFWFALMLGTLMMPQHAVLIPQYVLFLNLGWVNTILPLVVPKFLAMDAFFIFLMVQFFRGIPREIDEAATMDGCSPWRIYWKIILPLSTPVLATAAVFSFIWTWDDFFAPLIYLNDIHNYTAQLGLRTFVDATAESDWSALFAMSTLTVLPIFVLFFFFQRLLIEGIATTGMKR</sequence>
<keyword evidence="4 7" id="KW-0812">Transmembrane</keyword>
<feature type="transmembrane region" description="Helical" evidence="7">
    <location>
        <begin position="196"/>
        <end position="221"/>
    </location>
</feature>
<comment type="subcellular location">
    <subcellularLocation>
        <location evidence="1 7">Cell membrane</location>
        <topology evidence="1 7">Multi-pass membrane protein</topology>
    </subcellularLocation>
</comment>
<dbReference type="PANTHER" id="PTHR43744">
    <property type="entry name" value="ABC TRANSPORTER PERMEASE PROTEIN MG189-RELATED-RELATED"/>
    <property type="match status" value="1"/>
</dbReference>
<keyword evidence="5 7" id="KW-1133">Transmembrane helix</keyword>
<feature type="transmembrane region" description="Helical" evidence="7">
    <location>
        <begin position="119"/>
        <end position="140"/>
    </location>
</feature>
<evidence type="ECO:0000313" key="9">
    <source>
        <dbReference type="EMBL" id="MFD2261516.1"/>
    </source>
</evidence>
<feature type="domain" description="ABC transmembrane type-1" evidence="8">
    <location>
        <begin position="84"/>
        <end position="276"/>
    </location>
</feature>
<evidence type="ECO:0000256" key="5">
    <source>
        <dbReference type="ARBA" id="ARBA00022989"/>
    </source>
</evidence>
<keyword evidence="10" id="KW-1185">Reference proteome</keyword>
<feature type="transmembrane region" description="Helical" evidence="7">
    <location>
        <begin position="83"/>
        <end position="107"/>
    </location>
</feature>
<evidence type="ECO:0000259" key="8">
    <source>
        <dbReference type="PROSITE" id="PS50928"/>
    </source>
</evidence>
<keyword evidence="6 7" id="KW-0472">Membrane</keyword>
<evidence type="ECO:0000256" key="1">
    <source>
        <dbReference type="ARBA" id="ARBA00004651"/>
    </source>
</evidence>
<protein>
    <submittedName>
        <fullName evidence="9">Carbohydrate ABC transporter permease</fullName>
    </submittedName>
</protein>
<comment type="caution">
    <text evidence="9">The sequence shown here is derived from an EMBL/GenBank/DDBJ whole genome shotgun (WGS) entry which is preliminary data.</text>
</comment>
<dbReference type="Gene3D" id="1.10.3720.10">
    <property type="entry name" value="MetI-like"/>
    <property type="match status" value="1"/>
</dbReference>
<evidence type="ECO:0000256" key="6">
    <source>
        <dbReference type="ARBA" id="ARBA00023136"/>
    </source>
</evidence>
<feature type="transmembrane region" description="Helical" evidence="7">
    <location>
        <begin position="22"/>
        <end position="44"/>
    </location>
</feature>
<evidence type="ECO:0000256" key="7">
    <source>
        <dbReference type="RuleBase" id="RU363032"/>
    </source>
</evidence>
<evidence type="ECO:0000313" key="10">
    <source>
        <dbReference type="Proteomes" id="UP001597295"/>
    </source>
</evidence>
<feature type="transmembrane region" description="Helical" evidence="7">
    <location>
        <begin position="152"/>
        <end position="175"/>
    </location>
</feature>
<feature type="transmembrane region" description="Helical" evidence="7">
    <location>
        <begin position="257"/>
        <end position="281"/>
    </location>
</feature>
<evidence type="ECO:0000256" key="2">
    <source>
        <dbReference type="ARBA" id="ARBA00022448"/>
    </source>
</evidence>
<dbReference type="PROSITE" id="PS50928">
    <property type="entry name" value="ABC_TM1"/>
    <property type="match status" value="1"/>
</dbReference>
<dbReference type="EMBL" id="JBHUIP010000001">
    <property type="protein sequence ID" value="MFD2261516.1"/>
    <property type="molecule type" value="Genomic_DNA"/>
</dbReference>
<organism evidence="9 10">
    <name type="scientific">Lacibacterium aquatile</name>
    <dbReference type="NCBI Taxonomy" id="1168082"/>
    <lineage>
        <taxon>Bacteria</taxon>
        <taxon>Pseudomonadati</taxon>
        <taxon>Pseudomonadota</taxon>
        <taxon>Alphaproteobacteria</taxon>
        <taxon>Rhodospirillales</taxon>
        <taxon>Rhodospirillaceae</taxon>
    </lineage>
</organism>
<dbReference type="RefSeq" id="WP_379874411.1">
    <property type="nucleotide sequence ID" value="NZ_JBHUIP010000001.1"/>
</dbReference>
<dbReference type="PANTHER" id="PTHR43744:SF6">
    <property type="entry name" value="ABC TRANSPORTER PERMEASE PROTEIN YESQ-RELATED"/>
    <property type="match status" value="1"/>
</dbReference>
<proteinExistence type="inferred from homology"/>
<gene>
    <name evidence="9" type="ORF">ACFSM5_01360</name>
</gene>
<dbReference type="Proteomes" id="UP001597295">
    <property type="component" value="Unassembled WGS sequence"/>
</dbReference>
<name>A0ABW5DPQ5_9PROT</name>
<dbReference type="InterPro" id="IPR035906">
    <property type="entry name" value="MetI-like_sf"/>
</dbReference>
<dbReference type="InterPro" id="IPR000515">
    <property type="entry name" value="MetI-like"/>
</dbReference>
<evidence type="ECO:0000256" key="3">
    <source>
        <dbReference type="ARBA" id="ARBA00022475"/>
    </source>
</evidence>
<dbReference type="Pfam" id="PF00528">
    <property type="entry name" value="BPD_transp_1"/>
    <property type="match status" value="1"/>
</dbReference>
<keyword evidence="2 7" id="KW-0813">Transport</keyword>
<keyword evidence="3" id="KW-1003">Cell membrane</keyword>
<reference evidence="10" key="1">
    <citation type="journal article" date="2019" name="Int. J. Syst. Evol. Microbiol.">
        <title>The Global Catalogue of Microorganisms (GCM) 10K type strain sequencing project: providing services to taxonomists for standard genome sequencing and annotation.</title>
        <authorList>
            <consortium name="The Broad Institute Genomics Platform"/>
            <consortium name="The Broad Institute Genome Sequencing Center for Infectious Disease"/>
            <person name="Wu L."/>
            <person name="Ma J."/>
        </authorList>
    </citation>
    <scope>NUCLEOTIDE SEQUENCE [LARGE SCALE GENOMIC DNA]</scope>
    <source>
        <strain evidence="10">CGMCC 1.19062</strain>
    </source>
</reference>
<evidence type="ECO:0000256" key="4">
    <source>
        <dbReference type="ARBA" id="ARBA00022692"/>
    </source>
</evidence>
<comment type="similarity">
    <text evidence="7">Belongs to the binding-protein-dependent transport system permease family.</text>
</comment>
<dbReference type="SUPFAM" id="SSF161098">
    <property type="entry name" value="MetI-like"/>
    <property type="match status" value="1"/>
</dbReference>
<dbReference type="CDD" id="cd06261">
    <property type="entry name" value="TM_PBP2"/>
    <property type="match status" value="1"/>
</dbReference>